<proteinExistence type="predicted"/>
<reference evidence="1 2" key="1">
    <citation type="submission" date="2016-08" db="EMBL/GenBank/DDBJ databases">
        <title>Complete genome sequence of Streptomyces agglomeratus strain 6-3-2, a novel anti-MRSA actinomycete isolated from Wuli of Tebit, China.</title>
        <authorList>
            <person name="Chen X."/>
        </authorList>
    </citation>
    <scope>NUCLEOTIDE SEQUENCE [LARGE SCALE GENOMIC DNA]</scope>
    <source>
        <strain evidence="1 2">6-3-2</strain>
    </source>
</reference>
<gene>
    <name evidence="1" type="ORF">AS594_12660</name>
</gene>
<evidence type="ECO:0000313" key="1">
    <source>
        <dbReference type="EMBL" id="OEJ29406.1"/>
    </source>
</evidence>
<dbReference type="Proteomes" id="UP000095759">
    <property type="component" value="Unassembled WGS sequence"/>
</dbReference>
<keyword evidence="2" id="KW-1185">Reference proteome</keyword>
<dbReference type="PANTHER" id="PTHR38479">
    <property type="entry name" value="LMO0824 PROTEIN"/>
    <property type="match status" value="1"/>
</dbReference>
<dbReference type="OrthoDB" id="9148135at2"/>
<evidence type="ECO:0008006" key="3">
    <source>
        <dbReference type="Google" id="ProtNLM"/>
    </source>
</evidence>
<comment type="caution">
    <text evidence="1">The sequence shown here is derived from an EMBL/GenBank/DDBJ whole genome shotgun (WGS) entry which is preliminary data.</text>
</comment>
<name>A0A1E5PIQ7_9ACTN</name>
<accession>A0A1E5PIQ7</accession>
<organism evidence="1 2">
    <name type="scientific">Streptomyces agglomeratus</name>
    <dbReference type="NCBI Taxonomy" id="285458"/>
    <lineage>
        <taxon>Bacteria</taxon>
        <taxon>Bacillati</taxon>
        <taxon>Actinomycetota</taxon>
        <taxon>Actinomycetes</taxon>
        <taxon>Kitasatosporales</taxon>
        <taxon>Streptomycetaceae</taxon>
        <taxon>Streptomyces</taxon>
    </lineage>
</organism>
<sequence>MRARAQGIGSGRRGRSVAEVMARAFAVQAQDAAAAALGIRARSTGLTVADVVRATDVERRVVRNWFMRGTLHLVPAADVRWLTSLLGPVFLRQSARRYRELGLGEDDLLRGEQVITTALRGGPAPRAELSARLAAAGFATGGQVAIHLLRRCALLGLICHGPAVGGEPSFVLLDDWLGSAGAPEVTPRDATAELVRRYLAAHGPASPEDFATWSGLPPSAARRVWPEAEAGAYGAEAEPAEAVGDVRLLPAYDDYLVAYRTRALSVPPGYERLVHPGGGQVRATVTVDGLACGTWSRRAGRPVTLALFESFESLEPFGASAARVRAGIAAEEADVPRFLGEG</sequence>
<dbReference type="AlphaFoldDB" id="A0A1E5PIQ7"/>
<protein>
    <recommendedName>
        <fullName evidence="3">Winged helix DNA-binding domain-containing protein</fullName>
    </recommendedName>
</protein>
<dbReference type="Pfam" id="PF06224">
    <property type="entry name" value="AlkZ-like"/>
    <property type="match status" value="1"/>
</dbReference>
<dbReference type="PANTHER" id="PTHR38479:SF2">
    <property type="entry name" value="WINGED HELIX DNA-BINDING DOMAIN-CONTAINING PROTEIN"/>
    <property type="match status" value="1"/>
</dbReference>
<dbReference type="InterPro" id="IPR009351">
    <property type="entry name" value="AlkZ-like"/>
</dbReference>
<evidence type="ECO:0000313" key="2">
    <source>
        <dbReference type="Proteomes" id="UP000095759"/>
    </source>
</evidence>
<dbReference type="EMBL" id="MEHJ01000001">
    <property type="protein sequence ID" value="OEJ29406.1"/>
    <property type="molecule type" value="Genomic_DNA"/>
</dbReference>